<organism evidence="1 2">
    <name type="scientific">Portunus trituberculatus</name>
    <name type="common">Swimming crab</name>
    <name type="synonym">Neptunus trituberculatus</name>
    <dbReference type="NCBI Taxonomy" id="210409"/>
    <lineage>
        <taxon>Eukaryota</taxon>
        <taxon>Metazoa</taxon>
        <taxon>Ecdysozoa</taxon>
        <taxon>Arthropoda</taxon>
        <taxon>Crustacea</taxon>
        <taxon>Multicrustacea</taxon>
        <taxon>Malacostraca</taxon>
        <taxon>Eumalacostraca</taxon>
        <taxon>Eucarida</taxon>
        <taxon>Decapoda</taxon>
        <taxon>Pleocyemata</taxon>
        <taxon>Brachyura</taxon>
        <taxon>Eubrachyura</taxon>
        <taxon>Portunoidea</taxon>
        <taxon>Portunidae</taxon>
        <taxon>Portuninae</taxon>
        <taxon>Portunus</taxon>
    </lineage>
</organism>
<name>A0A5B7DIW1_PORTR</name>
<dbReference type="AlphaFoldDB" id="A0A5B7DIW1"/>
<evidence type="ECO:0000313" key="2">
    <source>
        <dbReference type="Proteomes" id="UP000324222"/>
    </source>
</evidence>
<proteinExistence type="predicted"/>
<protein>
    <submittedName>
        <fullName evidence="1">Uncharacterized protein</fullName>
    </submittedName>
</protein>
<dbReference type="EMBL" id="VSRR010000937">
    <property type="protein sequence ID" value="MPC21043.1"/>
    <property type="molecule type" value="Genomic_DNA"/>
</dbReference>
<sequence>MRGRRKSCERGCKKRGGIAVSMKIAIKDRKKCNISAVRKRLKTVSERRGVDETKSF</sequence>
<evidence type="ECO:0000313" key="1">
    <source>
        <dbReference type="EMBL" id="MPC21043.1"/>
    </source>
</evidence>
<reference evidence="1 2" key="1">
    <citation type="submission" date="2019-05" db="EMBL/GenBank/DDBJ databases">
        <title>Another draft genome of Portunus trituberculatus and its Hox gene families provides insights of decapod evolution.</title>
        <authorList>
            <person name="Jeong J.-H."/>
            <person name="Song I."/>
            <person name="Kim S."/>
            <person name="Choi T."/>
            <person name="Kim D."/>
            <person name="Ryu S."/>
            <person name="Kim W."/>
        </authorList>
    </citation>
    <scope>NUCLEOTIDE SEQUENCE [LARGE SCALE GENOMIC DNA]</scope>
    <source>
        <tissue evidence="1">Muscle</tissue>
    </source>
</reference>
<accession>A0A5B7DIW1</accession>
<keyword evidence="2" id="KW-1185">Reference proteome</keyword>
<gene>
    <name evidence="1" type="ORF">E2C01_014016</name>
</gene>
<comment type="caution">
    <text evidence="1">The sequence shown here is derived from an EMBL/GenBank/DDBJ whole genome shotgun (WGS) entry which is preliminary data.</text>
</comment>
<dbReference type="Proteomes" id="UP000324222">
    <property type="component" value="Unassembled WGS sequence"/>
</dbReference>